<dbReference type="GO" id="GO:0015031">
    <property type="term" value="P:protein transport"/>
    <property type="evidence" value="ECO:0007669"/>
    <property type="project" value="UniProtKB-KW"/>
</dbReference>
<dbReference type="InterPro" id="IPR027417">
    <property type="entry name" value="P-loop_NTPase"/>
</dbReference>
<dbReference type="AlphaFoldDB" id="A0A1X2G7Z4"/>
<evidence type="ECO:0000313" key="10">
    <source>
        <dbReference type="Proteomes" id="UP000242146"/>
    </source>
</evidence>
<sequence>MVNNQDSDVVQSQLKLVILGESAVGKTSFLHQFINNTFVDKREPTVGAGFLTKTVDSGDRQIKFNVWDTAGQERFHSLAPMYYRGAQAAIVMYDVTKEDTFGRAKMWVRELQRQAPANIVIALVGNKVDLCNGQQENDNDTAERQTQTEDAARYAAECALLFFETSAKANINVEAVFTEIARNVPLEQLAPIRPPGSNKRSSGRNDHDRVDLTQGSSNVVSTRNNNGCAC</sequence>
<dbReference type="InterPro" id="IPR002041">
    <property type="entry name" value="Ran_GTPase"/>
</dbReference>
<dbReference type="Proteomes" id="UP000242146">
    <property type="component" value="Unassembled WGS sequence"/>
</dbReference>
<evidence type="ECO:0000256" key="7">
    <source>
        <dbReference type="ARBA" id="ARBA00023242"/>
    </source>
</evidence>
<dbReference type="FunFam" id="3.40.50.300:FF:000808">
    <property type="entry name" value="Small GTP-binding protein, putative"/>
    <property type="match status" value="1"/>
</dbReference>
<dbReference type="CDD" id="cd01860">
    <property type="entry name" value="Rab5_related"/>
    <property type="match status" value="1"/>
</dbReference>
<evidence type="ECO:0000256" key="8">
    <source>
        <dbReference type="SAM" id="MobiDB-lite"/>
    </source>
</evidence>
<dbReference type="PROSITE" id="PS51420">
    <property type="entry name" value="RHO"/>
    <property type="match status" value="1"/>
</dbReference>
<comment type="caution">
    <text evidence="9">The sequence shown here is derived from an EMBL/GenBank/DDBJ whole genome shotgun (WGS) entry which is preliminary data.</text>
</comment>
<evidence type="ECO:0000256" key="2">
    <source>
        <dbReference type="ARBA" id="ARBA00008028"/>
    </source>
</evidence>
<keyword evidence="7" id="KW-0539">Nucleus</keyword>
<dbReference type="OrthoDB" id="63533at2759"/>
<dbReference type="SUPFAM" id="SSF52540">
    <property type="entry name" value="P-loop containing nucleoside triphosphate hydrolases"/>
    <property type="match status" value="1"/>
</dbReference>
<comment type="similarity">
    <text evidence="2">Belongs to the small GTPase superfamily. Ran family.</text>
</comment>
<feature type="region of interest" description="Disordered" evidence="8">
    <location>
        <begin position="189"/>
        <end position="230"/>
    </location>
</feature>
<evidence type="ECO:0000256" key="1">
    <source>
        <dbReference type="ARBA" id="ARBA00004123"/>
    </source>
</evidence>
<dbReference type="EMBL" id="MCGT01000033">
    <property type="protein sequence ID" value="ORX47419.1"/>
    <property type="molecule type" value="Genomic_DNA"/>
</dbReference>
<dbReference type="GO" id="GO:0003924">
    <property type="term" value="F:GTPase activity"/>
    <property type="evidence" value="ECO:0007669"/>
    <property type="project" value="InterPro"/>
</dbReference>
<keyword evidence="5" id="KW-0653">Protein transport</keyword>
<gene>
    <name evidence="9" type="ORF">DM01DRAFT_1368337</name>
</gene>
<accession>A0A1X2G7Z4</accession>
<name>A0A1X2G7Z4_9FUNG</name>
<dbReference type="Gene3D" id="3.40.50.300">
    <property type="entry name" value="P-loop containing nucleotide triphosphate hydrolases"/>
    <property type="match status" value="1"/>
</dbReference>
<dbReference type="InterPro" id="IPR001806">
    <property type="entry name" value="Small_GTPase"/>
</dbReference>
<dbReference type="SMART" id="SM00176">
    <property type="entry name" value="RAN"/>
    <property type="match status" value="1"/>
</dbReference>
<dbReference type="GO" id="GO:0005634">
    <property type="term" value="C:nucleus"/>
    <property type="evidence" value="ECO:0007669"/>
    <property type="project" value="UniProtKB-SubCell"/>
</dbReference>
<dbReference type="STRING" id="101127.A0A1X2G7Z4"/>
<dbReference type="PANTHER" id="PTHR47978">
    <property type="match status" value="1"/>
</dbReference>
<dbReference type="PRINTS" id="PR00449">
    <property type="entry name" value="RASTRNSFRMNG"/>
</dbReference>
<keyword evidence="6" id="KW-0342">GTP-binding</keyword>
<reference evidence="9 10" key="1">
    <citation type="submission" date="2016-07" db="EMBL/GenBank/DDBJ databases">
        <title>Pervasive Adenine N6-methylation of Active Genes in Fungi.</title>
        <authorList>
            <consortium name="DOE Joint Genome Institute"/>
            <person name="Mondo S.J."/>
            <person name="Dannebaum R.O."/>
            <person name="Kuo R.C."/>
            <person name="Labutti K."/>
            <person name="Haridas S."/>
            <person name="Kuo A."/>
            <person name="Salamov A."/>
            <person name="Ahrendt S.R."/>
            <person name="Lipzen A."/>
            <person name="Sullivan W."/>
            <person name="Andreopoulos W.B."/>
            <person name="Clum A."/>
            <person name="Lindquist E."/>
            <person name="Daum C."/>
            <person name="Ramamoorthy G.K."/>
            <person name="Gryganskyi A."/>
            <person name="Culley D."/>
            <person name="Magnuson J.K."/>
            <person name="James T.Y."/>
            <person name="O'Malley M.A."/>
            <person name="Stajich J.E."/>
            <person name="Spatafora J.W."/>
            <person name="Visel A."/>
            <person name="Grigoriev I.V."/>
        </authorList>
    </citation>
    <scope>NUCLEOTIDE SEQUENCE [LARGE SCALE GENOMIC DNA]</scope>
    <source>
        <strain evidence="9 10">NRRL 3301</strain>
    </source>
</reference>
<dbReference type="PROSITE" id="PS51419">
    <property type="entry name" value="RAB"/>
    <property type="match status" value="1"/>
</dbReference>
<dbReference type="SMART" id="SM00175">
    <property type="entry name" value="RAB"/>
    <property type="match status" value="1"/>
</dbReference>
<protein>
    <submittedName>
        <fullName evidence="9">Ras family protein</fullName>
    </submittedName>
</protein>
<dbReference type="PROSITE" id="PS51418">
    <property type="entry name" value="RAN"/>
    <property type="match status" value="1"/>
</dbReference>
<evidence type="ECO:0000256" key="5">
    <source>
        <dbReference type="ARBA" id="ARBA00022927"/>
    </source>
</evidence>
<comment type="subcellular location">
    <subcellularLocation>
        <location evidence="1">Nucleus</location>
    </subcellularLocation>
</comment>
<dbReference type="InterPro" id="IPR005225">
    <property type="entry name" value="Small_GTP-bd"/>
</dbReference>
<keyword evidence="10" id="KW-1185">Reference proteome</keyword>
<dbReference type="Pfam" id="PF00071">
    <property type="entry name" value="Ras"/>
    <property type="match status" value="1"/>
</dbReference>
<dbReference type="PROSITE" id="PS51421">
    <property type="entry name" value="RAS"/>
    <property type="match status" value="1"/>
</dbReference>
<dbReference type="SMART" id="SM00174">
    <property type="entry name" value="RHO"/>
    <property type="match status" value="1"/>
</dbReference>
<evidence type="ECO:0000256" key="6">
    <source>
        <dbReference type="ARBA" id="ARBA00023134"/>
    </source>
</evidence>
<dbReference type="GO" id="GO:0005525">
    <property type="term" value="F:GTP binding"/>
    <property type="evidence" value="ECO:0007669"/>
    <property type="project" value="UniProtKB-KW"/>
</dbReference>
<dbReference type="SMART" id="SM00173">
    <property type="entry name" value="RAS"/>
    <property type="match status" value="1"/>
</dbReference>
<organism evidence="9 10">
    <name type="scientific">Hesseltinella vesiculosa</name>
    <dbReference type="NCBI Taxonomy" id="101127"/>
    <lineage>
        <taxon>Eukaryota</taxon>
        <taxon>Fungi</taxon>
        <taxon>Fungi incertae sedis</taxon>
        <taxon>Mucoromycota</taxon>
        <taxon>Mucoromycotina</taxon>
        <taxon>Mucoromycetes</taxon>
        <taxon>Mucorales</taxon>
        <taxon>Cunninghamellaceae</taxon>
        <taxon>Hesseltinella</taxon>
    </lineage>
</organism>
<evidence type="ECO:0000313" key="9">
    <source>
        <dbReference type="EMBL" id="ORX47419.1"/>
    </source>
</evidence>
<keyword evidence="4" id="KW-0547">Nucleotide-binding</keyword>
<proteinExistence type="inferred from homology"/>
<feature type="compositionally biased region" description="Polar residues" evidence="8">
    <location>
        <begin position="213"/>
        <end position="230"/>
    </location>
</feature>
<dbReference type="GO" id="GO:0006913">
    <property type="term" value="P:nucleocytoplasmic transport"/>
    <property type="evidence" value="ECO:0007669"/>
    <property type="project" value="InterPro"/>
</dbReference>
<evidence type="ECO:0000256" key="4">
    <source>
        <dbReference type="ARBA" id="ARBA00022741"/>
    </source>
</evidence>
<keyword evidence="3" id="KW-0813">Transport</keyword>
<dbReference type="NCBIfam" id="TIGR00231">
    <property type="entry name" value="small_GTP"/>
    <property type="match status" value="1"/>
</dbReference>
<evidence type="ECO:0000256" key="3">
    <source>
        <dbReference type="ARBA" id="ARBA00022448"/>
    </source>
</evidence>